<accession>A0A455UFI1</accession>
<evidence type="ECO:0000256" key="1">
    <source>
        <dbReference type="SAM" id="Phobius"/>
    </source>
</evidence>
<feature type="transmembrane region" description="Helical" evidence="1">
    <location>
        <begin position="32"/>
        <end position="49"/>
    </location>
</feature>
<organism evidence="2 3">
    <name type="scientific">Vreelandella sulfidaeris</name>
    <dbReference type="NCBI Taxonomy" id="115553"/>
    <lineage>
        <taxon>Bacteria</taxon>
        <taxon>Pseudomonadati</taxon>
        <taxon>Pseudomonadota</taxon>
        <taxon>Gammaproteobacteria</taxon>
        <taxon>Oceanospirillales</taxon>
        <taxon>Halomonadaceae</taxon>
        <taxon>Vreelandella</taxon>
    </lineage>
</organism>
<evidence type="ECO:0000313" key="3">
    <source>
        <dbReference type="Proteomes" id="UP000320231"/>
    </source>
</evidence>
<reference evidence="2 3" key="1">
    <citation type="journal article" date="2019" name="Microbiol. Resour. Announc.">
        <title>Complete Genome Sequence of Halomonas sulfidaeris Strain Esulfide1 Isolated from a Metal Sulfide Rock at a Depth of 2,200 Meters, Obtained Using Nanopore Sequencing.</title>
        <authorList>
            <person name="Saito M."/>
            <person name="Nishigata A."/>
            <person name="Galipon J."/>
            <person name="Arakawa K."/>
        </authorList>
    </citation>
    <scope>NUCLEOTIDE SEQUENCE [LARGE SCALE GENOMIC DNA]</scope>
    <source>
        <strain evidence="2 3">ATCC BAA-803</strain>
    </source>
</reference>
<dbReference type="AlphaFoldDB" id="A0A455UFI1"/>
<evidence type="ECO:0000313" key="2">
    <source>
        <dbReference type="EMBL" id="BBI65046.1"/>
    </source>
</evidence>
<name>A0A455UFI1_9GAMM</name>
<dbReference type="KEGG" id="hsr:HSBAA_63520"/>
<proteinExistence type="predicted"/>
<keyword evidence="1" id="KW-0812">Transmembrane</keyword>
<sequence length="52" mass="5863">MVVFFIGCFSGINTGNGGHYYSLLNLAKEIPVLYKIVVVGDFFLMYIKIKKT</sequence>
<keyword evidence="1" id="KW-1133">Transmembrane helix</keyword>
<protein>
    <submittedName>
        <fullName evidence="2">Uncharacterized protein</fullName>
    </submittedName>
</protein>
<keyword evidence="1" id="KW-0472">Membrane</keyword>
<gene>
    <name evidence="2" type="ORF">HSBAA_63520</name>
</gene>
<dbReference type="EMBL" id="AP019514">
    <property type="protein sequence ID" value="BBI65046.1"/>
    <property type="molecule type" value="Genomic_DNA"/>
</dbReference>
<dbReference type="Proteomes" id="UP000320231">
    <property type="component" value="Chromosome"/>
</dbReference>